<reference evidence="6 7" key="1">
    <citation type="submission" date="2019-03" db="EMBL/GenBank/DDBJ databases">
        <title>Cellulosimicrobium funkei JCM14302 Assembly.</title>
        <authorList>
            <person name="Dou T."/>
        </authorList>
    </citation>
    <scope>NUCLEOTIDE SEQUENCE [LARGE SCALE GENOMIC DNA]</scope>
    <source>
        <strain evidence="6 7">JCM 14302</strain>
    </source>
</reference>
<keyword evidence="1" id="KW-0805">Transcription regulation</keyword>
<dbReference type="PANTHER" id="PTHR30055">
    <property type="entry name" value="HTH-TYPE TRANSCRIPTIONAL REGULATOR RUTR"/>
    <property type="match status" value="1"/>
</dbReference>
<dbReference type="PRINTS" id="PR00455">
    <property type="entry name" value="HTHTETR"/>
</dbReference>
<evidence type="ECO:0000256" key="3">
    <source>
        <dbReference type="ARBA" id="ARBA00023163"/>
    </source>
</evidence>
<evidence type="ECO:0000313" key="7">
    <source>
        <dbReference type="Proteomes" id="UP000298003"/>
    </source>
</evidence>
<keyword evidence="2 4" id="KW-0238">DNA-binding</keyword>
<dbReference type="SUPFAM" id="SSF48498">
    <property type="entry name" value="Tetracyclin repressor-like, C-terminal domain"/>
    <property type="match status" value="1"/>
</dbReference>
<dbReference type="GO" id="GO:0003700">
    <property type="term" value="F:DNA-binding transcription factor activity"/>
    <property type="evidence" value="ECO:0007669"/>
    <property type="project" value="TreeGrafter"/>
</dbReference>
<dbReference type="InterPro" id="IPR036271">
    <property type="entry name" value="Tet_transcr_reg_TetR-rel_C_sf"/>
</dbReference>
<feature type="domain" description="HTH tetR-type" evidence="5">
    <location>
        <begin position="17"/>
        <end position="77"/>
    </location>
</feature>
<dbReference type="InterPro" id="IPR001647">
    <property type="entry name" value="HTH_TetR"/>
</dbReference>
<dbReference type="PANTHER" id="PTHR30055:SF240">
    <property type="entry name" value="HTH-TYPE TRANSCRIPTIONAL REGULATOR ACRR"/>
    <property type="match status" value="1"/>
</dbReference>
<evidence type="ECO:0000256" key="1">
    <source>
        <dbReference type="ARBA" id="ARBA00023015"/>
    </source>
</evidence>
<dbReference type="RefSeq" id="WP_021482984.1">
    <property type="nucleotide sequence ID" value="NZ_JBCIVP010000009.1"/>
</dbReference>
<dbReference type="GeneID" id="95683129"/>
<name>A0A4Y8R8N8_9MICO</name>
<feature type="DNA-binding region" description="H-T-H motif" evidence="4">
    <location>
        <begin position="40"/>
        <end position="59"/>
    </location>
</feature>
<evidence type="ECO:0000256" key="4">
    <source>
        <dbReference type="PROSITE-ProRule" id="PRU00335"/>
    </source>
</evidence>
<dbReference type="InterPro" id="IPR009057">
    <property type="entry name" value="Homeodomain-like_sf"/>
</dbReference>
<evidence type="ECO:0000259" key="5">
    <source>
        <dbReference type="PROSITE" id="PS50977"/>
    </source>
</evidence>
<dbReference type="Gene3D" id="1.10.357.10">
    <property type="entry name" value="Tetracycline Repressor, domain 2"/>
    <property type="match status" value="1"/>
</dbReference>
<dbReference type="GO" id="GO:0000976">
    <property type="term" value="F:transcription cis-regulatory region binding"/>
    <property type="evidence" value="ECO:0007669"/>
    <property type="project" value="TreeGrafter"/>
</dbReference>
<dbReference type="Proteomes" id="UP000298003">
    <property type="component" value="Unassembled WGS sequence"/>
</dbReference>
<organism evidence="6 7">
    <name type="scientific">Cellulosimicrobium funkei</name>
    <dbReference type="NCBI Taxonomy" id="264251"/>
    <lineage>
        <taxon>Bacteria</taxon>
        <taxon>Bacillati</taxon>
        <taxon>Actinomycetota</taxon>
        <taxon>Actinomycetes</taxon>
        <taxon>Micrococcales</taxon>
        <taxon>Promicromonosporaceae</taxon>
        <taxon>Cellulosimicrobium</taxon>
    </lineage>
</organism>
<accession>A0A4Y8R8N8</accession>
<keyword evidence="3" id="KW-0804">Transcription</keyword>
<dbReference type="Pfam" id="PF00440">
    <property type="entry name" value="TetR_N"/>
    <property type="match status" value="1"/>
</dbReference>
<comment type="caution">
    <text evidence="6">The sequence shown here is derived from an EMBL/GenBank/DDBJ whole genome shotgun (WGS) entry which is preliminary data.</text>
</comment>
<dbReference type="EMBL" id="SOZH01000001">
    <property type="protein sequence ID" value="TFF17449.1"/>
    <property type="molecule type" value="Genomic_DNA"/>
</dbReference>
<dbReference type="PROSITE" id="PS50977">
    <property type="entry name" value="HTH_TETR_2"/>
    <property type="match status" value="1"/>
</dbReference>
<evidence type="ECO:0000256" key="2">
    <source>
        <dbReference type="ARBA" id="ARBA00023125"/>
    </source>
</evidence>
<protein>
    <submittedName>
        <fullName evidence="6">TetR/AcrR family transcriptional regulator</fullName>
    </submittedName>
</protein>
<dbReference type="InterPro" id="IPR050109">
    <property type="entry name" value="HTH-type_TetR-like_transc_reg"/>
</dbReference>
<sequence length="207" mass="22619">MTTAPWSARPRTRMAAADRRAQILASASRLIAERGFWGLTLRDVALDCGITEAGVLHHAGSKDGLLVAVLEHRDAVDMAALAERLAVPVTAIDDDPLPVGLRDLCAALVARNATQPEIVRLYTVLQGESLDESHPAYTYFQQREEWVMDLFSRAARTDGLLGAAVVTTARETLAAMDGLQLRWLRSPATVDLVTEWDAFADRLLTGR</sequence>
<gene>
    <name evidence="6" type="ORF">E1O70_01315</name>
</gene>
<evidence type="ECO:0000313" key="6">
    <source>
        <dbReference type="EMBL" id="TFF17449.1"/>
    </source>
</evidence>
<dbReference type="SUPFAM" id="SSF46689">
    <property type="entry name" value="Homeodomain-like"/>
    <property type="match status" value="1"/>
</dbReference>
<proteinExistence type="predicted"/>
<dbReference type="AlphaFoldDB" id="A0A4Y8R8N8"/>
<keyword evidence="7" id="KW-1185">Reference proteome</keyword>